<protein>
    <submittedName>
        <fullName evidence="3">SRPBCC family protein</fullName>
    </submittedName>
</protein>
<gene>
    <name evidence="3" type="ORF">NWE73_02200</name>
</gene>
<feature type="domain" description="Activator of Hsp90 ATPase homologue 1/2-like C-terminal" evidence="2">
    <location>
        <begin position="36"/>
        <end position="140"/>
    </location>
</feature>
<proteinExistence type="inferred from homology"/>
<accession>A0ABT6DE93</accession>
<evidence type="ECO:0000256" key="1">
    <source>
        <dbReference type="ARBA" id="ARBA00006817"/>
    </source>
</evidence>
<evidence type="ECO:0000313" key="3">
    <source>
        <dbReference type="EMBL" id="MDG0815155.1"/>
    </source>
</evidence>
<dbReference type="InterPro" id="IPR013538">
    <property type="entry name" value="ASHA1/2-like_C"/>
</dbReference>
<evidence type="ECO:0000313" key="4">
    <source>
        <dbReference type="Proteomes" id="UP001152321"/>
    </source>
</evidence>
<dbReference type="SUPFAM" id="SSF55961">
    <property type="entry name" value="Bet v1-like"/>
    <property type="match status" value="1"/>
</dbReference>
<dbReference type="Proteomes" id="UP001152321">
    <property type="component" value="Unassembled WGS sequence"/>
</dbReference>
<name>A0ABT6DE93_9BACT</name>
<dbReference type="RefSeq" id="WP_277576631.1">
    <property type="nucleotide sequence ID" value="NZ_JANRMI010000001.1"/>
</dbReference>
<comment type="caution">
    <text evidence="3">The sequence shown here is derived from an EMBL/GenBank/DDBJ whole genome shotgun (WGS) entry which is preliminary data.</text>
</comment>
<dbReference type="Gene3D" id="3.30.530.20">
    <property type="match status" value="1"/>
</dbReference>
<reference evidence="3" key="1">
    <citation type="submission" date="2022-08" db="EMBL/GenBank/DDBJ databases">
        <title>Novel Bdellovibrio Species Isolated from Svalbard: Designation Bdellovibrio svalbardensis.</title>
        <authorList>
            <person name="Mitchell R.J."/>
            <person name="Choi S.Y."/>
        </authorList>
    </citation>
    <scope>NUCLEOTIDE SEQUENCE</scope>
    <source>
        <strain evidence="3">PAP01</strain>
    </source>
</reference>
<evidence type="ECO:0000259" key="2">
    <source>
        <dbReference type="Pfam" id="PF08327"/>
    </source>
</evidence>
<dbReference type="InterPro" id="IPR023393">
    <property type="entry name" value="START-like_dom_sf"/>
</dbReference>
<dbReference type="EMBL" id="JANRMI010000001">
    <property type="protein sequence ID" value="MDG0815155.1"/>
    <property type="molecule type" value="Genomic_DNA"/>
</dbReference>
<organism evidence="3 4">
    <name type="scientific">Bdellovibrio svalbardensis</name>
    <dbReference type="NCBI Taxonomy" id="2972972"/>
    <lineage>
        <taxon>Bacteria</taxon>
        <taxon>Pseudomonadati</taxon>
        <taxon>Bdellovibrionota</taxon>
        <taxon>Bdellovibrionia</taxon>
        <taxon>Bdellovibrionales</taxon>
        <taxon>Pseudobdellovibrionaceae</taxon>
        <taxon>Bdellovibrio</taxon>
    </lineage>
</organism>
<dbReference type="CDD" id="cd07818">
    <property type="entry name" value="SRPBCC_1"/>
    <property type="match status" value="1"/>
</dbReference>
<comment type="similarity">
    <text evidence="1">Belongs to the AHA1 family.</text>
</comment>
<dbReference type="Pfam" id="PF08327">
    <property type="entry name" value="AHSA1"/>
    <property type="match status" value="1"/>
</dbReference>
<sequence>MLGIIGLVVLALVVIFVIFISTRPSSFKYERSDLINASADKIFPYLINFKLAGQWSPYEQMDPKMKKNYGSVDGQVGSWMSFDGNKDAGTGNLEILQIVPNESVQIKLQMLKPFEANNLVEYKLTPEGSGTRFTWTMSGQNQFLGKMITVFIDCDKMLGDQFLKGISNLKNIVENNK</sequence>
<keyword evidence="4" id="KW-1185">Reference proteome</keyword>